<dbReference type="InterPro" id="IPR002501">
    <property type="entry name" value="PsdUridine_synth_N"/>
</dbReference>
<evidence type="ECO:0000259" key="7">
    <source>
        <dbReference type="Pfam" id="PF09157"/>
    </source>
</evidence>
<evidence type="ECO:0000256" key="3">
    <source>
        <dbReference type="ARBA" id="ARBA00022694"/>
    </source>
</evidence>
<dbReference type="HOGENOM" id="CLU_032087_0_3_6"/>
<organism evidence="8 9">
    <name type="scientific">SAR86 cluster bacterium SAR86B</name>
    <dbReference type="NCBI Taxonomy" id="1123867"/>
    <lineage>
        <taxon>Bacteria</taxon>
        <taxon>Pseudomonadati</taxon>
        <taxon>Pseudomonadota</taxon>
        <taxon>Gammaproteobacteria</taxon>
        <taxon>SAR86 cluster</taxon>
    </lineage>
</organism>
<comment type="catalytic activity">
    <reaction evidence="1 5">
        <text>uridine(55) in tRNA = pseudouridine(55) in tRNA</text>
        <dbReference type="Rhea" id="RHEA:42532"/>
        <dbReference type="Rhea" id="RHEA-COMP:10101"/>
        <dbReference type="Rhea" id="RHEA-COMP:10102"/>
        <dbReference type="ChEBI" id="CHEBI:65314"/>
        <dbReference type="ChEBI" id="CHEBI:65315"/>
        <dbReference type="EC" id="5.4.99.25"/>
    </reaction>
</comment>
<dbReference type="PANTHER" id="PTHR13767">
    <property type="entry name" value="TRNA-PSEUDOURIDINE SYNTHASE"/>
    <property type="match status" value="1"/>
</dbReference>
<comment type="similarity">
    <text evidence="2 5">Belongs to the pseudouridine synthase TruB family. Type 1 subfamily.</text>
</comment>
<dbReference type="HAMAP" id="MF_01080">
    <property type="entry name" value="TruB_bact"/>
    <property type="match status" value="1"/>
</dbReference>
<dbReference type="CDD" id="cd02573">
    <property type="entry name" value="PseudoU_synth_EcTruB"/>
    <property type="match status" value="1"/>
</dbReference>
<dbReference type="PANTHER" id="PTHR13767:SF2">
    <property type="entry name" value="PSEUDOURIDYLATE SYNTHASE TRUB1"/>
    <property type="match status" value="1"/>
</dbReference>
<protein>
    <recommendedName>
        <fullName evidence="5">tRNA pseudouridine synthase B</fullName>
        <ecNumber evidence="5">5.4.99.25</ecNumber>
    </recommendedName>
    <alternativeName>
        <fullName evidence="5">tRNA pseudouridine(55) synthase</fullName>
        <shortName evidence="5">Psi55 synthase</shortName>
    </alternativeName>
    <alternativeName>
        <fullName evidence="5">tRNA pseudouridylate synthase</fullName>
    </alternativeName>
    <alternativeName>
        <fullName evidence="5">tRNA-uridine isomerase</fullName>
    </alternativeName>
</protein>
<evidence type="ECO:0000256" key="1">
    <source>
        <dbReference type="ARBA" id="ARBA00000385"/>
    </source>
</evidence>
<evidence type="ECO:0000313" key="8">
    <source>
        <dbReference type="EMBL" id="EJP73458.1"/>
    </source>
</evidence>
<evidence type="ECO:0000313" key="9">
    <source>
        <dbReference type="Proteomes" id="UP000010116"/>
    </source>
</evidence>
<gene>
    <name evidence="5 8" type="primary">truB</name>
    <name evidence="8" type="ORF">NT02SARS_0273</name>
</gene>
<dbReference type="GO" id="GO:0031119">
    <property type="term" value="P:tRNA pseudouridine synthesis"/>
    <property type="evidence" value="ECO:0007669"/>
    <property type="project" value="UniProtKB-UniRule"/>
</dbReference>
<dbReference type="InterPro" id="IPR020103">
    <property type="entry name" value="PsdUridine_synth_cat_dom_sf"/>
</dbReference>
<dbReference type="AlphaFoldDB" id="J5KFX3"/>
<dbReference type="SUPFAM" id="SSF55120">
    <property type="entry name" value="Pseudouridine synthase"/>
    <property type="match status" value="1"/>
</dbReference>
<dbReference type="GO" id="GO:0003723">
    <property type="term" value="F:RNA binding"/>
    <property type="evidence" value="ECO:0007669"/>
    <property type="project" value="InterPro"/>
</dbReference>
<dbReference type="Pfam" id="PF01509">
    <property type="entry name" value="TruB_N"/>
    <property type="match status" value="1"/>
</dbReference>
<dbReference type="Proteomes" id="UP000010116">
    <property type="component" value="Unassembled WGS sequence"/>
</dbReference>
<comment type="function">
    <text evidence="5">Responsible for synthesis of pseudouridine from uracil-55 in the psi GC loop of transfer RNAs.</text>
</comment>
<name>J5KFX3_9GAMM</name>
<dbReference type="NCBIfam" id="TIGR00431">
    <property type="entry name" value="TruB"/>
    <property type="match status" value="1"/>
</dbReference>
<dbReference type="GO" id="GO:0160148">
    <property type="term" value="F:tRNA pseudouridine(55) synthase activity"/>
    <property type="evidence" value="ECO:0007669"/>
    <property type="project" value="UniProtKB-EC"/>
</dbReference>
<reference evidence="8 9" key="1">
    <citation type="journal article" date="2012" name="ISME J.">
        <title>Genomic insights to SAR86, an abundant and uncultivated marine bacterial lineage.</title>
        <authorList>
            <person name="Dupont C.L."/>
            <person name="Rusch D.B."/>
            <person name="Yooseph S."/>
            <person name="Lombardo M.J."/>
            <person name="Richter R.A."/>
            <person name="Valas R."/>
            <person name="Novotny M."/>
            <person name="Yee-Greenbaum J."/>
            <person name="Selengut J.D."/>
            <person name="Haft D.H."/>
            <person name="Halpern A.L."/>
            <person name="Lasken R.S."/>
            <person name="Nealson K."/>
            <person name="Friedman R."/>
            <person name="Venter J.C."/>
        </authorList>
    </citation>
    <scope>NUCLEOTIDE SEQUENCE [LARGE SCALE GENOMIC DNA]</scope>
</reference>
<keyword evidence="3 5" id="KW-0819">tRNA processing</keyword>
<dbReference type="Pfam" id="PF09157">
    <property type="entry name" value="TruB-C_2"/>
    <property type="match status" value="1"/>
</dbReference>
<dbReference type="Gene3D" id="3.30.2350.10">
    <property type="entry name" value="Pseudouridine synthase"/>
    <property type="match status" value="1"/>
</dbReference>
<feature type="domain" description="tRNA pseudouridine synthase II TruB subfamily 1 C-terminal" evidence="7">
    <location>
        <begin position="227"/>
        <end position="279"/>
    </location>
</feature>
<accession>J5KFX3</accession>
<evidence type="ECO:0000256" key="5">
    <source>
        <dbReference type="HAMAP-Rule" id="MF_01080"/>
    </source>
</evidence>
<proteinExistence type="inferred from homology"/>
<dbReference type="InterPro" id="IPR014780">
    <property type="entry name" value="tRNA_psdUridine_synth_TruB"/>
</dbReference>
<dbReference type="InterPro" id="IPR015240">
    <property type="entry name" value="tRNA_sdUridine_synth_fam1_C"/>
</dbReference>
<evidence type="ECO:0000259" key="6">
    <source>
        <dbReference type="Pfam" id="PF01509"/>
    </source>
</evidence>
<feature type="domain" description="Pseudouridine synthase II N-terminal" evidence="6">
    <location>
        <begin position="23"/>
        <end position="170"/>
    </location>
</feature>
<sequence>MNGFISVYKPKGYSSNKVVQEIKKNNNFKKVGHLGTLDPMAQGLLVLAINRATKFSSYFLNSNKTYRAKVQIGTATDTDDAEGKVIKTSSKLFSKEEVEIALMSFVGKQLQEPPYFSALKHKGKPMYKYAREGKFIKKEPREIEIFLIENYYFKDNVCSFDITCSKGTYIRSIARDLGKKLESAAHLIFLERTKQDFFSLAESNDIDSCSYKSIIDIDKAFSSLKSLQLDSINSNKFSNGAIVKDPINQDGIYKVYNSMSTFLGLGLIENKALKSKQLV</sequence>
<evidence type="ECO:0000256" key="4">
    <source>
        <dbReference type="ARBA" id="ARBA00023235"/>
    </source>
</evidence>
<dbReference type="EC" id="5.4.99.25" evidence="5"/>
<evidence type="ECO:0000256" key="2">
    <source>
        <dbReference type="ARBA" id="ARBA00005642"/>
    </source>
</evidence>
<dbReference type="GO" id="GO:1990481">
    <property type="term" value="P:mRNA pseudouridine synthesis"/>
    <property type="evidence" value="ECO:0007669"/>
    <property type="project" value="TreeGrafter"/>
</dbReference>
<keyword evidence="4 5" id="KW-0413">Isomerase</keyword>
<feature type="active site" description="Nucleophile" evidence="5">
    <location>
        <position position="38"/>
    </location>
</feature>
<dbReference type="EMBL" id="JH611165">
    <property type="protein sequence ID" value="EJP73458.1"/>
    <property type="molecule type" value="Genomic_DNA"/>
</dbReference>